<evidence type="ECO:0000259" key="2">
    <source>
        <dbReference type="PROSITE" id="PS51384"/>
    </source>
</evidence>
<feature type="domain" description="FAD-binding FR-type" evidence="2">
    <location>
        <begin position="6"/>
        <end position="106"/>
    </location>
</feature>
<dbReference type="PANTHER" id="PTHR43513:SF3">
    <property type="entry name" value="DIHYDROOROTATE DEHYDROGENASE B (NAD(+)), ELECTRON TRANSFER SUBUNIT-RELATED"/>
    <property type="match status" value="1"/>
</dbReference>
<keyword evidence="1" id="KW-0479">Metal-binding</keyword>
<dbReference type="InterPro" id="IPR050353">
    <property type="entry name" value="PyrK_electron_transfer"/>
</dbReference>
<dbReference type="SUPFAM" id="SSF63380">
    <property type="entry name" value="Riboflavin synthase domain-like"/>
    <property type="match status" value="1"/>
</dbReference>
<dbReference type="CDD" id="cd06221">
    <property type="entry name" value="sulfite_reductase_like"/>
    <property type="match status" value="1"/>
</dbReference>
<dbReference type="AlphaFoldDB" id="A0A1H3ZBY0"/>
<dbReference type="GO" id="GO:0051537">
    <property type="term" value="F:2 iron, 2 sulfur cluster binding"/>
    <property type="evidence" value="ECO:0007669"/>
    <property type="project" value="UniProtKB-KW"/>
</dbReference>
<dbReference type="PRINTS" id="PR00406">
    <property type="entry name" value="CYTB5RDTASE"/>
</dbReference>
<gene>
    <name evidence="3" type="ORF">SAMN05660964_01117</name>
</gene>
<dbReference type="Pfam" id="PF00175">
    <property type="entry name" value="NAD_binding_1"/>
    <property type="match status" value="1"/>
</dbReference>
<evidence type="ECO:0000256" key="1">
    <source>
        <dbReference type="PIRSR" id="PIRSR006816-2"/>
    </source>
</evidence>
<feature type="binding site" evidence="1">
    <location>
        <position position="250"/>
    </location>
    <ligand>
        <name>[2Fe-2S] cluster</name>
        <dbReference type="ChEBI" id="CHEBI:190135"/>
    </ligand>
</feature>
<dbReference type="RefSeq" id="WP_093066238.1">
    <property type="nucleotide sequence ID" value="NZ_FNQP01000005.1"/>
</dbReference>
<protein>
    <submittedName>
        <fullName evidence="3">NAD(P)H-flavin reductase</fullName>
    </submittedName>
</protein>
<dbReference type="Proteomes" id="UP000199397">
    <property type="component" value="Unassembled WGS sequence"/>
</dbReference>
<feature type="binding site" evidence="1">
    <location>
        <position position="247"/>
    </location>
    <ligand>
        <name>[2Fe-2S] cluster</name>
        <dbReference type="ChEBI" id="CHEBI:190135"/>
    </ligand>
</feature>
<feature type="binding site" evidence="1">
    <location>
        <position position="258"/>
    </location>
    <ligand>
        <name>[2Fe-2S] cluster</name>
        <dbReference type="ChEBI" id="CHEBI:190135"/>
    </ligand>
</feature>
<keyword evidence="1" id="KW-0408">Iron</keyword>
<name>A0A1H3ZBY0_9GAMM</name>
<dbReference type="GO" id="GO:0046872">
    <property type="term" value="F:metal ion binding"/>
    <property type="evidence" value="ECO:0007669"/>
    <property type="project" value="UniProtKB-KW"/>
</dbReference>
<dbReference type="Gene3D" id="3.40.50.80">
    <property type="entry name" value="Nucleotide-binding domain of ferredoxin-NADP reductase (FNR) module"/>
    <property type="match status" value="1"/>
</dbReference>
<feature type="binding site" evidence="1">
    <location>
        <position position="242"/>
    </location>
    <ligand>
        <name>[2Fe-2S] cluster</name>
        <dbReference type="ChEBI" id="CHEBI:190135"/>
    </ligand>
</feature>
<dbReference type="GO" id="GO:0016491">
    <property type="term" value="F:oxidoreductase activity"/>
    <property type="evidence" value="ECO:0007669"/>
    <property type="project" value="InterPro"/>
</dbReference>
<dbReference type="EMBL" id="FNQP01000005">
    <property type="protein sequence ID" value="SEA20881.1"/>
    <property type="molecule type" value="Genomic_DNA"/>
</dbReference>
<dbReference type="SUPFAM" id="SSF52343">
    <property type="entry name" value="Ferredoxin reductase-like, C-terminal NADP-linked domain"/>
    <property type="match status" value="1"/>
</dbReference>
<dbReference type="PIRSF" id="PIRSF006816">
    <property type="entry name" value="Cyc3_hyd_g"/>
    <property type="match status" value="1"/>
</dbReference>
<dbReference type="InterPro" id="IPR017927">
    <property type="entry name" value="FAD-bd_FR_type"/>
</dbReference>
<keyword evidence="1" id="KW-0001">2Fe-2S</keyword>
<dbReference type="GO" id="GO:0050660">
    <property type="term" value="F:flavin adenine dinucleotide binding"/>
    <property type="evidence" value="ECO:0007669"/>
    <property type="project" value="InterPro"/>
</dbReference>
<evidence type="ECO:0000313" key="3">
    <source>
        <dbReference type="EMBL" id="SEA20881.1"/>
    </source>
</evidence>
<keyword evidence="4" id="KW-1185">Reference proteome</keyword>
<sequence length="278" mass="30757">MKPNDYLPHEVQIVARVQEAPDIFTLRLRFTDLAHHARYHFDAGQFNMLYLHGVGEVAISIASDPKDTHLIDHTVRVVGRVTKALAQLQTGDYLGLRGPFGRGWPMAAAQGRDVLLITGGLGCAPVVSVVHYVLRRRAHYARLVIMQGVKHTHDLIWRRQYDTWAAAPNTQVLLTADQTGQGWPFNTGLVTQLIGQAQFDPANAVAMLCGPEGMMRATAQALQERGLPDHDIWLSMERNMHCAVGHCGHCQFGSSFICKDGPVYPLPEISHLLGVKGF</sequence>
<dbReference type="Pfam" id="PF10418">
    <property type="entry name" value="DHODB_Fe-S_bind"/>
    <property type="match status" value="1"/>
</dbReference>
<evidence type="ECO:0000313" key="4">
    <source>
        <dbReference type="Proteomes" id="UP000199397"/>
    </source>
</evidence>
<keyword evidence="1" id="KW-0411">Iron-sulfur</keyword>
<dbReference type="GO" id="GO:0006221">
    <property type="term" value="P:pyrimidine nucleotide biosynthetic process"/>
    <property type="evidence" value="ECO:0007669"/>
    <property type="project" value="InterPro"/>
</dbReference>
<reference evidence="3 4" key="1">
    <citation type="submission" date="2016-10" db="EMBL/GenBank/DDBJ databases">
        <authorList>
            <person name="de Groot N.N."/>
        </authorList>
    </citation>
    <scope>NUCLEOTIDE SEQUENCE [LARGE SCALE GENOMIC DNA]</scope>
    <source>
        <strain evidence="3 4">DSM 21228</strain>
    </source>
</reference>
<dbReference type="STRING" id="525918.SAMN05660964_01117"/>
<proteinExistence type="predicted"/>
<dbReference type="InterPro" id="IPR039261">
    <property type="entry name" value="FNR_nucleotide-bd"/>
</dbReference>
<dbReference type="InterPro" id="IPR019480">
    <property type="entry name" value="Dihydroorotate_DH_Fe-S-bd"/>
</dbReference>
<organism evidence="3 4">
    <name type="scientific">Thiothrix caldifontis</name>
    <dbReference type="NCBI Taxonomy" id="525918"/>
    <lineage>
        <taxon>Bacteria</taxon>
        <taxon>Pseudomonadati</taxon>
        <taxon>Pseudomonadota</taxon>
        <taxon>Gammaproteobacteria</taxon>
        <taxon>Thiotrichales</taxon>
        <taxon>Thiotrichaceae</taxon>
        <taxon>Thiothrix</taxon>
    </lineage>
</organism>
<comment type="cofactor">
    <cofactor evidence="1">
        <name>[2Fe-2S] cluster</name>
        <dbReference type="ChEBI" id="CHEBI:190135"/>
    </cofactor>
    <text evidence="1">Binds 1 [2Fe-2S] cluster per subunit.</text>
</comment>
<dbReference type="InterPro" id="IPR012165">
    <property type="entry name" value="Cyt_c3_hydrogenase_gsu"/>
</dbReference>
<dbReference type="InterPro" id="IPR001433">
    <property type="entry name" value="OxRdtase_FAD/NAD-bd"/>
</dbReference>
<dbReference type="Gene3D" id="2.40.30.10">
    <property type="entry name" value="Translation factors"/>
    <property type="match status" value="1"/>
</dbReference>
<dbReference type="PROSITE" id="PS51384">
    <property type="entry name" value="FAD_FR"/>
    <property type="match status" value="1"/>
</dbReference>
<dbReference type="Pfam" id="PF00970">
    <property type="entry name" value="FAD_binding_6"/>
    <property type="match status" value="1"/>
</dbReference>
<dbReference type="PANTHER" id="PTHR43513">
    <property type="entry name" value="DIHYDROOROTATE DEHYDROGENASE B (NAD(+)), ELECTRON TRANSFER SUBUNIT"/>
    <property type="match status" value="1"/>
</dbReference>
<dbReference type="OrthoDB" id="9796486at2"/>
<accession>A0A1H3ZBY0</accession>
<dbReference type="InterPro" id="IPR008333">
    <property type="entry name" value="Cbr1-like_FAD-bd_dom"/>
</dbReference>
<dbReference type="InterPro" id="IPR017938">
    <property type="entry name" value="Riboflavin_synthase-like_b-brl"/>
</dbReference>